<dbReference type="Pfam" id="PF25485">
    <property type="entry name" value="DUF7908"/>
    <property type="match status" value="1"/>
</dbReference>
<sequence length="291" mass="29030">MVWPKQAAALAVVALPAVVYAAILRDISGLAERADLAGNGAPLPSIPAAGNRKRQASGGFLDSSPGSSTTGACEEATTFSLNNFGQLEVSGQVISMNPGTPYIALRPISPQGSITITFSLNNGALTWTNDAFFGGEAGFCQDTSGQVFATFVDPAVAYPPNCAAVALGPVVASTCGAGSGSGSGGSNTGSTTASPIVTSLGSTIVSTGTDGSVFSSVSTFASTLSGPITSAPTDAPAVPTPVINGTLTLRPGLYAEDDFVNPTGQTCSIVTESWIFGDTTLLPHTATTTVV</sequence>
<keyword evidence="4" id="KW-1185">Reference proteome</keyword>
<feature type="domain" description="DUF7908" evidence="2">
    <location>
        <begin position="49"/>
        <end position="170"/>
    </location>
</feature>
<gene>
    <name evidence="3" type="ORF">CKAH01_05080</name>
</gene>
<evidence type="ECO:0000256" key="1">
    <source>
        <dbReference type="SAM" id="MobiDB-lite"/>
    </source>
</evidence>
<reference evidence="3" key="1">
    <citation type="submission" date="2023-02" db="EMBL/GenBank/DDBJ databases">
        <title>Colletotrichum kahawae CIFC_Que2 genome sequencing and assembly.</title>
        <authorList>
            <person name="Baroncelli R."/>
        </authorList>
    </citation>
    <scope>NUCLEOTIDE SEQUENCE</scope>
    <source>
        <strain evidence="3">CIFC_Que2</strain>
    </source>
</reference>
<evidence type="ECO:0000313" key="3">
    <source>
        <dbReference type="EMBL" id="KAK2763486.1"/>
    </source>
</evidence>
<dbReference type="Proteomes" id="UP001281614">
    <property type="component" value="Unassembled WGS sequence"/>
</dbReference>
<dbReference type="InterPro" id="IPR057230">
    <property type="entry name" value="DUF7908"/>
</dbReference>
<name>A0AAD9YGT2_COLKA</name>
<feature type="region of interest" description="Disordered" evidence="1">
    <location>
        <begin position="45"/>
        <end position="72"/>
    </location>
</feature>
<evidence type="ECO:0000259" key="2">
    <source>
        <dbReference type="Pfam" id="PF25485"/>
    </source>
</evidence>
<organism evidence="3 4">
    <name type="scientific">Colletotrichum kahawae</name>
    <name type="common">Coffee berry disease fungus</name>
    <dbReference type="NCBI Taxonomy" id="34407"/>
    <lineage>
        <taxon>Eukaryota</taxon>
        <taxon>Fungi</taxon>
        <taxon>Dikarya</taxon>
        <taxon>Ascomycota</taxon>
        <taxon>Pezizomycotina</taxon>
        <taxon>Sordariomycetes</taxon>
        <taxon>Hypocreomycetidae</taxon>
        <taxon>Glomerellales</taxon>
        <taxon>Glomerellaceae</taxon>
        <taxon>Colletotrichum</taxon>
        <taxon>Colletotrichum gloeosporioides species complex</taxon>
    </lineage>
</organism>
<protein>
    <recommendedName>
        <fullName evidence="2">DUF7908 domain-containing protein</fullName>
    </recommendedName>
</protein>
<accession>A0AAD9YGT2</accession>
<evidence type="ECO:0000313" key="4">
    <source>
        <dbReference type="Proteomes" id="UP001281614"/>
    </source>
</evidence>
<proteinExistence type="predicted"/>
<dbReference type="AlphaFoldDB" id="A0AAD9YGT2"/>
<dbReference type="EMBL" id="VYYT01000146">
    <property type="protein sequence ID" value="KAK2763486.1"/>
    <property type="molecule type" value="Genomic_DNA"/>
</dbReference>
<comment type="caution">
    <text evidence="3">The sequence shown here is derived from an EMBL/GenBank/DDBJ whole genome shotgun (WGS) entry which is preliminary data.</text>
</comment>